<dbReference type="InterPro" id="IPR002528">
    <property type="entry name" value="MATE_fam"/>
</dbReference>
<reference evidence="11" key="1">
    <citation type="journal article" date="2021" name="PeerJ">
        <title>Extensive microbial diversity within the chicken gut microbiome revealed by metagenomics and culture.</title>
        <authorList>
            <person name="Gilroy R."/>
            <person name="Ravi A."/>
            <person name="Getino M."/>
            <person name="Pursley I."/>
            <person name="Horton D.L."/>
            <person name="Alikhan N.F."/>
            <person name="Baker D."/>
            <person name="Gharbi K."/>
            <person name="Hall N."/>
            <person name="Watson M."/>
            <person name="Adriaenssens E.M."/>
            <person name="Foster-Nyarko E."/>
            <person name="Jarju S."/>
            <person name="Secka A."/>
            <person name="Antonio M."/>
            <person name="Oren A."/>
            <person name="Chaudhuri R.R."/>
            <person name="La Ragione R."/>
            <person name="Hildebrand F."/>
            <person name="Pallen M.J."/>
        </authorList>
    </citation>
    <scope>NUCLEOTIDE SEQUENCE</scope>
    <source>
        <strain evidence="11">1068</strain>
    </source>
</reference>
<dbReference type="EMBL" id="DXBG01000179">
    <property type="protein sequence ID" value="HIZ65803.1"/>
    <property type="molecule type" value="Genomic_DNA"/>
</dbReference>
<feature type="transmembrane region" description="Helical" evidence="10">
    <location>
        <begin position="363"/>
        <end position="381"/>
    </location>
</feature>
<keyword evidence="6 10" id="KW-0812">Transmembrane</keyword>
<reference evidence="11" key="2">
    <citation type="submission" date="2021-04" db="EMBL/GenBank/DDBJ databases">
        <authorList>
            <person name="Gilroy R."/>
        </authorList>
    </citation>
    <scope>NUCLEOTIDE SEQUENCE</scope>
    <source>
        <strain evidence="11">1068</strain>
    </source>
</reference>
<accession>A0A9D2FQX2</accession>
<dbReference type="Proteomes" id="UP000824056">
    <property type="component" value="Unassembled WGS sequence"/>
</dbReference>
<dbReference type="Pfam" id="PF01554">
    <property type="entry name" value="MatE"/>
    <property type="match status" value="2"/>
</dbReference>
<keyword evidence="9" id="KW-0046">Antibiotic resistance</keyword>
<feature type="transmembrane region" description="Helical" evidence="10">
    <location>
        <begin position="52"/>
        <end position="78"/>
    </location>
</feature>
<evidence type="ECO:0000256" key="3">
    <source>
        <dbReference type="ARBA" id="ARBA00022106"/>
    </source>
</evidence>
<gene>
    <name evidence="11" type="ORF">H9809_07890</name>
</gene>
<feature type="transmembrane region" description="Helical" evidence="10">
    <location>
        <begin position="393"/>
        <end position="413"/>
    </location>
</feature>
<comment type="similarity">
    <text evidence="2">Belongs to the multi antimicrobial extrusion (MATE) (TC 2.A.66.1) family. MepA subfamily.</text>
</comment>
<organism evidence="11 12">
    <name type="scientific">Candidatus Blautia pullicola</name>
    <dbReference type="NCBI Taxonomy" id="2838498"/>
    <lineage>
        <taxon>Bacteria</taxon>
        <taxon>Bacillati</taxon>
        <taxon>Bacillota</taxon>
        <taxon>Clostridia</taxon>
        <taxon>Lachnospirales</taxon>
        <taxon>Lachnospiraceae</taxon>
        <taxon>Blautia</taxon>
    </lineage>
</organism>
<dbReference type="InterPro" id="IPR048279">
    <property type="entry name" value="MdtK-like"/>
</dbReference>
<evidence type="ECO:0000256" key="5">
    <source>
        <dbReference type="ARBA" id="ARBA00022475"/>
    </source>
</evidence>
<feature type="transmembrane region" description="Helical" evidence="10">
    <location>
        <begin position="200"/>
        <end position="220"/>
    </location>
</feature>
<keyword evidence="7 10" id="KW-1133">Transmembrane helix</keyword>
<feature type="transmembrane region" description="Helical" evidence="10">
    <location>
        <begin position="20"/>
        <end position="40"/>
    </location>
</feature>
<feature type="transmembrane region" description="Helical" evidence="10">
    <location>
        <begin position="425"/>
        <end position="445"/>
    </location>
</feature>
<evidence type="ECO:0000256" key="10">
    <source>
        <dbReference type="SAM" id="Phobius"/>
    </source>
</evidence>
<dbReference type="InterPro" id="IPR045070">
    <property type="entry name" value="MATE_MepA-like"/>
</dbReference>
<evidence type="ECO:0000256" key="7">
    <source>
        <dbReference type="ARBA" id="ARBA00022989"/>
    </source>
</evidence>
<keyword evidence="4" id="KW-0813">Transport</keyword>
<feature type="transmembrane region" description="Helical" evidence="10">
    <location>
        <begin position="174"/>
        <end position="194"/>
    </location>
</feature>
<evidence type="ECO:0000313" key="11">
    <source>
        <dbReference type="EMBL" id="HIZ65803.1"/>
    </source>
</evidence>
<dbReference type="PIRSF" id="PIRSF006603">
    <property type="entry name" value="DinF"/>
    <property type="match status" value="1"/>
</dbReference>
<evidence type="ECO:0000256" key="9">
    <source>
        <dbReference type="ARBA" id="ARBA00023251"/>
    </source>
</evidence>
<evidence type="ECO:0000256" key="2">
    <source>
        <dbReference type="ARBA" id="ARBA00008417"/>
    </source>
</evidence>
<feature type="transmembrane region" description="Helical" evidence="10">
    <location>
        <begin position="240"/>
        <end position="256"/>
    </location>
</feature>
<dbReference type="NCBIfam" id="TIGR00797">
    <property type="entry name" value="matE"/>
    <property type="match status" value="1"/>
</dbReference>
<keyword evidence="8 10" id="KW-0472">Membrane</keyword>
<evidence type="ECO:0000256" key="8">
    <source>
        <dbReference type="ARBA" id="ARBA00023136"/>
    </source>
</evidence>
<keyword evidence="5" id="KW-1003">Cell membrane</keyword>
<name>A0A9D2FQX2_9FIRM</name>
<evidence type="ECO:0000256" key="4">
    <source>
        <dbReference type="ARBA" id="ARBA00022448"/>
    </source>
</evidence>
<comment type="subcellular location">
    <subcellularLocation>
        <location evidence="1">Cell membrane</location>
        <topology evidence="1">Multi-pass membrane protein</topology>
    </subcellularLocation>
</comment>
<protein>
    <recommendedName>
        <fullName evidence="3">Multidrug export protein MepA</fullName>
    </recommendedName>
</protein>
<evidence type="ECO:0000256" key="1">
    <source>
        <dbReference type="ARBA" id="ARBA00004651"/>
    </source>
</evidence>
<proteinExistence type="inferred from homology"/>
<dbReference type="AlphaFoldDB" id="A0A9D2FQX2"/>
<dbReference type="GO" id="GO:0042910">
    <property type="term" value="F:xenobiotic transmembrane transporter activity"/>
    <property type="evidence" value="ECO:0007669"/>
    <property type="project" value="InterPro"/>
</dbReference>
<dbReference type="CDD" id="cd13143">
    <property type="entry name" value="MATE_MepA_like"/>
    <property type="match status" value="1"/>
</dbReference>
<feature type="transmembrane region" description="Helical" evidence="10">
    <location>
        <begin position="276"/>
        <end position="295"/>
    </location>
</feature>
<dbReference type="PANTHER" id="PTHR43823:SF3">
    <property type="entry name" value="MULTIDRUG EXPORT PROTEIN MEPA"/>
    <property type="match status" value="1"/>
</dbReference>
<dbReference type="GO" id="GO:0005886">
    <property type="term" value="C:plasma membrane"/>
    <property type="evidence" value="ECO:0007669"/>
    <property type="project" value="UniProtKB-SubCell"/>
</dbReference>
<dbReference type="GO" id="GO:0046677">
    <property type="term" value="P:response to antibiotic"/>
    <property type="evidence" value="ECO:0007669"/>
    <property type="project" value="UniProtKB-KW"/>
</dbReference>
<dbReference type="InterPro" id="IPR051327">
    <property type="entry name" value="MATE_MepA_subfamily"/>
</dbReference>
<evidence type="ECO:0000256" key="6">
    <source>
        <dbReference type="ARBA" id="ARBA00022692"/>
    </source>
</evidence>
<feature type="transmembrane region" description="Helical" evidence="10">
    <location>
        <begin position="329"/>
        <end position="351"/>
    </location>
</feature>
<evidence type="ECO:0000313" key="12">
    <source>
        <dbReference type="Proteomes" id="UP000824056"/>
    </source>
</evidence>
<comment type="caution">
    <text evidence="11">The sequence shown here is derived from an EMBL/GenBank/DDBJ whole genome shotgun (WGS) entry which is preliminary data.</text>
</comment>
<feature type="transmembrane region" description="Helical" evidence="10">
    <location>
        <begin position="99"/>
        <end position="121"/>
    </location>
</feature>
<feature type="transmembrane region" description="Helical" evidence="10">
    <location>
        <begin position="141"/>
        <end position="162"/>
    </location>
</feature>
<sequence length="458" mass="49752">MKMKMAQEVDLGREPIGHLLLVLAVPAITSQIVNALYNMVDRMYIGHIPETGATALTGVGVCFPLIMIISAFAALVGMGGAPRASIFMGKKDNEEAERILGNCFVSLVAAAVILTVLVLVFQQPLLYLFGASENTIDYALSYMSIYAVGTIFVQLTLGLNAFISAQGFSKISMLTVIIGAVTNIVLDPIFIFGFHMGVQGAALATVISQAVSAVWAIRFLSGRNTVLKLRRKNFRIKAKVVLPCFALGFAPFIMQSTESILVLCFNSSLLKYGGDLAVGAMTILSSVMQFAMLPLQGITQGGQPIISFNYGAQNPERVKKAFKLQLISCLLYTTVLWTLVQLFPGVFVAIFTNDAELAGLAKWALRIYMATMLLMGAQIACQQTFVAFGNSKISAFLAMFRKIIVLIPLIYILPNFMENQVQAVFLAEPIADTIAVATTVTLFSLNFRKVLRKMKGES</sequence>
<dbReference type="PANTHER" id="PTHR43823">
    <property type="entry name" value="SPORULATION PROTEIN YKVU"/>
    <property type="match status" value="1"/>
</dbReference>
<dbReference type="GO" id="GO:0015297">
    <property type="term" value="F:antiporter activity"/>
    <property type="evidence" value="ECO:0007669"/>
    <property type="project" value="InterPro"/>
</dbReference>